<evidence type="ECO:0000313" key="2">
    <source>
        <dbReference type="EMBL" id="PRM92529.1"/>
    </source>
</evidence>
<reference evidence="2 3" key="1">
    <citation type="submission" date="2017-09" db="EMBL/GenBank/DDBJ databases">
        <title>Reassesment of A. cryaerophilus.</title>
        <authorList>
            <person name="Perez-Cataluna A."/>
            <person name="Collado L."/>
            <person name="Salgado O."/>
            <person name="Lefinanco V."/>
            <person name="Figueras M.J."/>
        </authorList>
    </citation>
    <scope>NUCLEOTIDE SEQUENCE [LARGE SCALE GENOMIC DNA]</scope>
    <source>
        <strain evidence="2 3">LMG 10210</strain>
    </source>
</reference>
<dbReference type="RefSeq" id="WP_105916133.1">
    <property type="nucleotide sequence ID" value="NZ_JAODCT010000005.1"/>
</dbReference>
<dbReference type="Gene3D" id="1.10.260.40">
    <property type="entry name" value="lambda repressor-like DNA-binding domains"/>
    <property type="match status" value="1"/>
</dbReference>
<dbReference type="CDD" id="cd00093">
    <property type="entry name" value="HTH_XRE"/>
    <property type="match status" value="1"/>
</dbReference>
<sequence>MKNNDLVEFVEDSEEFYKKISKNVKTLRQKYKYTQLDFSANIGFNSVSFYCDCENNKNGKHFNLLHIVRISKFLKIDINDIIEQK</sequence>
<feature type="domain" description="HTH cro/C1-type" evidence="1">
    <location>
        <begin position="24"/>
        <end position="81"/>
    </location>
</feature>
<gene>
    <name evidence="2" type="ORF">CJ673_10605</name>
</gene>
<dbReference type="PROSITE" id="PS50943">
    <property type="entry name" value="HTH_CROC1"/>
    <property type="match status" value="1"/>
</dbReference>
<evidence type="ECO:0000259" key="1">
    <source>
        <dbReference type="PROSITE" id="PS50943"/>
    </source>
</evidence>
<dbReference type="SUPFAM" id="SSF47413">
    <property type="entry name" value="lambda repressor-like DNA-binding domains"/>
    <property type="match status" value="1"/>
</dbReference>
<evidence type="ECO:0000313" key="3">
    <source>
        <dbReference type="Proteomes" id="UP000238281"/>
    </source>
</evidence>
<accession>A0A2S9T188</accession>
<dbReference type="AlphaFoldDB" id="A0A2S9T188"/>
<dbReference type="GO" id="GO:0003677">
    <property type="term" value="F:DNA binding"/>
    <property type="evidence" value="ECO:0007669"/>
    <property type="project" value="InterPro"/>
</dbReference>
<name>A0A2S9T188_9BACT</name>
<organism evidence="2 3">
    <name type="scientific">Aliarcobacter cryaerophilus</name>
    <dbReference type="NCBI Taxonomy" id="28198"/>
    <lineage>
        <taxon>Bacteria</taxon>
        <taxon>Pseudomonadati</taxon>
        <taxon>Campylobacterota</taxon>
        <taxon>Epsilonproteobacteria</taxon>
        <taxon>Campylobacterales</taxon>
        <taxon>Arcobacteraceae</taxon>
        <taxon>Aliarcobacter</taxon>
    </lineage>
</organism>
<dbReference type="Proteomes" id="UP000238281">
    <property type="component" value="Unassembled WGS sequence"/>
</dbReference>
<proteinExistence type="predicted"/>
<comment type="caution">
    <text evidence="2">The sequence shown here is derived from an EMBL/GenBank/DDBJ whole genome shotgun (WGS) entry which is preliminary data.</text>
</comment>
<protein>
    <submittedName>
        <fullName evidence="2">Transcriptional regulator</fullName>
    </submittedName>
</protein>
<dbReference type="InterPro" id="IPR001387">
    <property type="entry name" value="Cro/C1-type_HTH"/>
</dbReference>
<dbReference type="EMBL" id="NXGE01000011">
    <property type="protein sequence ID" value="PRM92529.1"/>
    <property type="molecule type" value="Genomic_DNA"/>
</dbReference>
<dbReference type="InterPro" id="IPR010982">
    <property type="entry name" value="Lambda_DNA-bd_dom_sf"/>
</dbReference>